<dbReference type="PRINTS" id="PR00237">
    <property type="entry name" value="GPCRRHODOPSN"/>
</dbReference>
<dbReference type="InterPro" id="IPR000276">
    <property type="entry name" value="GPCR_Rhodpsn"/>
</dbReference>
<keyword evidence="4 6" id="KW-0472">Membrane</keyword>
<dbReference type="GeneID" id="115413031"/>
<feature type="region of interest" description="Disordered" evidence="5">
    <location>
        <begin position="381"/>
        <end position="405"/>
    </location>
</feature>
<reference evidence="8" key="3">
    <citation type="submission" date="2025-09" db="UniProtKB">
        <authorList>
            <consortium name="Ensembl"/>
        </authorList>
    </citation>
    <scope>IDENTIFICATION</scope>
</reference>
<dbReference type="OrthoDB" id="9946711at2759"/>
<keyword evidence="3 6" id="KW-1133">Transmembrane helix</keyword>
<evidence type="ECO:0000256" key="6">
    <source>
        <dbReference type="SAM" id="Phobius"/>
    </source>
</evidence>
<dbReference type="InParanoid" id="A0A673CG46"/>
<dbReference type="PANTHER" id="PTHR47392:SF1">
    <property type="entry name" value="G-PROTEIN COUPLED RECEPTOR 82-RELATED"/>
    <property type="match status" value="1"/>
</dbReference>
<evidence type="ECO:0000256" key="2">
    <source>
        <dbReference type="ARBA" id="ARBA00022692"/>
    </source>
</evidence>
<feature type="transmembrane region" description="Helical" evidence="6">
    <location>
        <begin position="112"/>
        <end position="137"/>
    </location>
</feature>
<evidence type="ECO:0000259" key="7">
    <source>
        <dbReference type="PROSITE" id="PS50262"/>
    </source>
</evidence>
<dbReference type="AlphaFoldDB" id="A0A673CG46"/>
<feature type="transmembrane region" description="Helical" evidence="6">
    <location>
        <begin position="43"/>
        <end position="63"/>
    </location>
</feature>
<dbReference type="Proteomes" id="UP000472271">
    <property type="component" value="Chromosome 21"/>
</dbReference>
<keyword evidence="9" id="KW-1185">Reference proteome</keyword>
<feature type="transmembrane region" description="Helical" evidence="6">
    <location>
        <begin position="231"/>
        <end position="253"/>
    </location>
</feature>
<protein>
    <recommendedName>
        <fullName evidence="7">G-protein coupled receptors family 1 profile domain-containing protein</fullName>
    </recommendedName>
</protein>
<dbReference type="Pfam" id="PF00001">
    <property type="entry name" value="7tm_1"/>
    <property type="match status" value="1"/>
</dbReference>
<feature type="compositionally biased region" description="Polar residues" evidence="5">
    <location>
        <begin position="393"/>
        <end position="405"/>
    </location>
</feature>
<name>A0A673CG46_9TELE</name>
<dbReference type="InterPro" id="IPR042804">
    <property type="entry name" value="GPR82"/>
</dbReference>
<evidence type="ECO:0000256" key="1">
    <source>
        <dbReference type="ARBA" id="ARBA00004370"/>
    </source>
</evidence>
<dbReference type="PROSITE" id="PS50262">
    <property type="entry name" value="G_PROTEIN_RECEP_F1_2"/>
    <property type="match status" value="1"/>
</dbReference>
<dbReference type="Gene3D" id="1.20.1070.10">
    <property type="entry name" value="Rhodopsin 7-helix transmembrane proteins"/>
    <property type="match status" value="1"/>
</dbReference>
<evidence type="ECO:0000256" key="3">
    <source>
        <dbReference type="ARBA" id="ARBA00022989"/>
    </source>
</evidence>
<organism evidence="8 9">
    <name type="scientific">Sphaeramia orbicularis</name>
    <name type="common">orbiculate cardinalfish</name>
    <dbReference type="NCBI Taxonomy" id="375764"/>
    <lineage>
        <taxon>Eukaryota</taxon>
        <taxon>Metazoa</taxon>
        <taxon>Chordata</taxon>
        <taxon>Craniata</taxon>
        <taxon>Vertebrata</taxon>
        <taxon>Euteleostomi</taxon>
        <taxon>Actinopterygii</taxon>
        <taxon>Neopterygii</taxon>
        <taxon>Teleostei</taxon>
        <taxon>Neoteleostei</taxon>
        <taxon>Acanthomorphata</taxon>
        <taxon>Gobiaria</taxon>
        <taxon>Kurtiformes</taxon>
        <taxon>Apogonoidei</taxon>
        <taxon>Apogonidae</taxon>
        <taxon>Apogoninae</taxon>
        <taxon>Sphaeramia</taxon>
    </lineage>
</organism>
<dbReference type="GO" id="GO:0004930">
    <property type="term" value="F:G protein-coupled receptor activity"/>
    <property type="evidence" value="ECO:0007669"/>
    <property type="project" value="InterPro"/>
</dbReference>
<evidence type="ECO:0000313" key="9">
    <source>
        <dbReference type="Proteomes" id="UP000472271"/>
    </source>
</evidence>
<dbReference type="CTD" id="27197"/>
<dbReference type="GO" id="GO:0016020">
    <property type="term" value="C:membrane"/>
    <property type="evidence" value="ECO:0007669"/>
    <property type="project" value="UniProtKB-SubCell"/>
</dbReference>
<dbReference type="InterPro" id="IPR017452">
    <property type="entry name" value="GPCR_Rhodpsn_7TM"/>
</dbReference>
<sequence length="405" mass="44425">MDYTAHTSPPINTSRQFSASPSLPSHVLSLCPTAATLFFLPSVYTILFLTAVPGNVLSLWVFLRRISTTSPTHVYLSHLSVSNLMLSLTTPFLAAYFACGSFWTLSSVLCQLVLHLITPVLHINIYIGLMILTWVALSRFAALVQHTHASKPNTCITLLPHSFFTRLKRVSFARKVCGAVWLLAVGGIVPVTVFYSVREVISGDSTKTGEDIMCYNPAVEVGGGLSAACNVSAITVFFVCYLLVLLSYMSVLKHIWRSRRSTNVITSQSLLGRVLRNIIVIQVVLSACLLPYHIYKPIFISLAYQQSAHSPEPGTHCHPLSTHVEVKNGLLLLAALRGSTDPVMYFLLDKTFRQQTFRLLGFDQNAPVKKQPCWSVTGSLSPRPGQLGVGNEPTATMGSSRESVL</sequence>
<feature type="domain" description="G-protein coupled receptors family 1 profile" evidence="7">
    <location>
        <begin position="54"/>
        <end position="345"/>
    </location>
</feature>
<dbReference type="Ensembl" id="ENSSORT00005052915.1">
    <property type="protein sequence ID" value="ENSSORP00005051682.1"/>
    <property type="gene ID" value="ENSSORG00005023331.1"/>
</dbReference>
<keyword evidence="2 6" id="KW-0812">Transmembrane</keyword>
<reference evidence="8" key="2">
    <citation type="submission" date="2025-08" db="UniProtKB">
        <authorList>
            <consortium name="Ensembl"/>
        </authorList>
    </citation>
    <scope>IDENTIFICATION</scope>
</reference>
<evidence type="ECO:0000256" key="4">
    <source>
        <dbReference type="ARBA" id="ARBA00023136"/>
    </source>
</evidence>
<evidence type="ECO:0000313" key="8">
    <source>
        <dbReference type="Ensembl" id="ENSSORP00005051682.1"/>
    </source>
</evidence>
<dbReference type="SUPFAM" id="SSF81321">
    <property type="entry name" value="Family A G protein-coupled receptor-like"/>
    <property type="match status" value="1"/>
</dbReference>
<dbReference type="PANTHER" id="PTHR47392">
    <property type="entry name" value="G-PROTEIN COUPLED RECEPTOR 82-RELATED"/>
    <property type="match status" value="1"/>
</dbReference>
<feature type="transmembrane region" description="Helical" evidence="6">
    <location>
        <begin position="176"/>
        <end position="197"/>
    </location>
</feature>
<accession>A0A673CG46</accession>
<feature type="transmembrane region" description="Helical" evidence="6">
    <location>
        <begin position="84"/>
        <end position="106"/>
    </location>
</feature>
<feature type="transmembrane region" description="Helical" evidence="6">
    <location>
        <begin position="274"/>
        <end position="295"/>
    </location>
</feature>
<dbReference type="RefSeq" id="XP_029981622.1">
    <property type="nucleotide sequence ID" value="XM_030125762.1"/>
</dbReference>
<evidence type="ECO:0000256" key="5">
    <source>
        <dbReference type="SAM" id="MobiDB-lite"/>
    </source>
</evidence>
<comment type="subcellular location">
    <subcellularLocation>
        <location evidence="1">Membrane</location>
    </subcellularLocation>
</comment>
<proteinExistence type="predicted"/>
<reference evidence="8" key="1">
    <citation type="submission" date="2019-06" db="EMBL/GenBank/DDBJ databases">
        <authorList>
            <consortium name="Wellcome Sanger Institute Data Sharing"/>
        </authorList>
    </citation>
    <scope>NUCLEOTIDE SEQUENCE [LARGE SCALE GENOMIC DNA]</scope>
</reference>
<gene>
    <name evidence="8" type="primary">gpr82</name>
</gene>